<dbReference type="FunFam" id="1.10.8.60:FF:000036">
    <property type="entry name" value="Spastin"/>
    <property type="match status" value="1"/>
</dbReference>
<feature type="region of interest" description="Disordered" evidence="11">
    <location>
        <begin position="176"/>
        <end position="271"/>
    </location>
</feature>
<keyword evidence="12" id="KW-0812">Transmembrane</keyword>
<evidence type="ECO:0000256" key="6">
    <source>
        <dbReference type="ARBA" id="ARBA00023136"/>
    </source>
</evidence>
<keyword evidence="8 10" id="KW-0413">Isomerase</keyword>
<keyword evidence="7 10" id="KW-0206">Cytoskeleton</keyword>
<evidence type="ECO:0000256" key="1">
    <source>
        <dbReference type="ARBA" id="ARBA00022490"/>
    </source>
</evidence>
<dbReference type="GO" id="GO:0005524">
    <property type="term" value="F:ATP binding"/>
    <property type="evidence" value="ECO:0007669"/>
    <property type="project" value="UniProtKB-UniRule"/>
</dbReference>
<keyword evidence="10" id="KW-0221">Differentiation</keyword>
<keyword evidence="15" id="KW-1185">Reference proteome</keyword>
<dbReference type="GO" id="GO:0005634">
    <property type="term" value="C:nucleus"/>
    <property type="evidence" value="ECO:0007669"/>
    <property type="project" value="UniProtKB-SubCell"/>
</dbReference>
<evidence type="ECO:0000259" key="14">
    <source>
        <dbReference type="SMART" id="SM00745"/>
    </source>
</evidence>
<dbReference type="GO" id="GO:0031117">
    <property type="term" value="P:positive regulation of microtubule depolymerization"/>
    <property type="evidence" value="ECO:0007669"/>
    <property type="project" value="UniProtKB-UniRule"/>
</dbReference>
<dbReference type="Gene3D" id="3.40.50.300">
    <property type="entry name" value="P-loop containing nucleotide triphosphate hydrolases"/>
    <property type="match status" value="1"/>
</dbReference>
<reference evidence="16" key="1">
    <citation type="submission" date="2025-08" db="UniProtKB">
        <authorList>
            <consortium name="RefSeq"/>
        </authorList>
    </citation>
    <scope>IDENTIFICATION</scope>
    <source>
        <strain evidence="16">Wakin</strain>
        <tissue evidence="16">Muscle</tissue>
    </source>
</reference>
<feature type="domain" description="MIT" evidence="14">
    <location>
        <begin position="87"/>
        <end position="164"/>
    </location>
</feature>
<dbReference type="SMART" id="SM00382">
    <property type="entry name" value="AAA"/>
    <property type="match status" value="1"/>
</dbReference>
<dbReference type="InterPro" id="IPR003593">
    <property type="entry name" value="AAA+_ATPase"/>
</dbReference>
<keyword evidence="1 10" id="KW-0963">Cytoplasm</keyword>
<dbReference type="OrthoDB" id="10251136at2759"/>
<keyword evidence="3 10" id="KW-0493">Microtubule</keyword>
<dbReference type="Gene3D" id="1.10.8.60">
    <property type="match status" value="1"/>
</dbReference>
<comment type="subunit">
    <text evidence="10">Homohexamer. The homohexamer is stabilized by ATP-binding. The homohexamer may adopt a ring conformation through which microtubules pass prior to being severed. Interacts with microtubules.</text>
</comment>
<dbReference type="CDD" id="cd19524">
    <property type="entry name" value="RecA-like_spastin"/>
    <property type="match status" value="1"/>
</dbReference>
<evidence type="ECO:0000256" key="9">
    <source>
        <dbReference type="ARBA" id="ARBA00036378"/>
    </source>
</evidence>
<dbReference type="SMART" id="SM00745">
    <property type="entry name" value="MIT"/>
    <property type="match status" value="1"/>
</dbReference>
<proteinExistence type="inferred from homology"/>
<dbReference type="InterPro" id="IPR007330">
    <property type="entry name" value="MIT_dom"/>
</dbReference>
<dbReference type="InterPro" id="IPR050304">
    <property type="entry name" value="MT-severing_AAA_ATPase"/>
</dbReference>
<dbReference type="GO" id="GO:0051013">
    <property type="term" value="P:microtubule severing"/>
    <property type="evidence" value="ECO:0007669"/>
    <property type="project" value="UniProtKB-UniRule"/>
</dbReference>
<dbReference type="PANTHER" id="PTHR23074:SF86">
    <property type="entry name" value="SPASTIN"/>
    <property type="match status" value="1"/>
</dbReference>
<keyword evidence="6 10" id="KW-0472">Membrane</keyword>
<dbReference type="Pfam" id="PF17862">
    <property type="entry name" value="AAA_lid_3"/>
    <property type="match status" value="1"/>
</dbReference>
<protein>
    <recommendedName>
        <fullName evidence="10">Spastin</fullName>
        <ecNumber evidence="10">5.6.1.1</ecNumber>
    </recommendedName>
</protein>
<feature type="compositionally biased region" description="Low complexity" evidence="11">
    <location>
        <begin position="227"/>
        <end position="239"/>
    </location>
</feature>
<dbReference type="GO" id="GO:0005874">
    <property type="term" value="C:microtubule"/>
    <property type="evidence" value="ECO:0007669"/>
    <property type="project" value="UniProtKB-UniRule"/>
</dbReference>
<sequence length="579" mass="64327">MNSGDRPRRRGSARAGGRTHGQVSDRTGRTPLDRLRCFLRTVYRLPVSLLRALLLLLWWLSRPIRLTMATRSKDHGSEDCEETAELIRNYHKQAFEFISLALQIDEDEKGDKKQAVQWYRKGIAELEKGICIQVTGAGEKADRARKLQNKMTSNLDMAQDRLELLGKLLSKSPAEGCSDHTGLSFSNGNLRPGSGAVSKKKDTLTITSQGHPRPKNPPKSVSAAAMHRTSSTGHSSRTGPQNNLKGTSGRGGNRHNVRASNTATASPQRKRDLKNLNLKNVDTKLASLILNEIVDGGAVVQFEDIAGQELAKQALQEIVILPALRPELFTGLRAPARGLLLFGPPGNGKTMLAKAVAIESNATFFNISAASLTSKYVGEGEKLVRALFAVARELQPSIIFIDEIDSLLCERREGEHDASRRLKTEFLLQFDGVQSGGDDDRVLVMGATNRPQELDEAVLRRFAKRIYVALPTEETRLELLKNLLRKHRNTLSQKELNQLARMTEGYSGSDLTSLAKDAALGPIRELRPEQVRNIPANEMRDIRFSDFVDSLKRIKRSVSPQTLEQYVRWNRQYGDTTAV</sequence>
<dbReference type="PANTHER" id="PTHR23074">
    <property type="entry name" value="AAA DOMAIN-CONTAINING"/>
    <property type="match status" value="1"/>
</dbReference>
<comment type="caution">
    <text evidence="10">Lacks conserved residue(s) required for the propagation of feature annotation.</text>
</comment>
<dbReference type="FunFam" id="3.40.50.300:FF:000093">
    <property type="entry name" value="Fidgetin-like 1"/>
    <property type="match status" value="1"/>
</dbReference>
<dbReference type="PROSITE" id="PS00674">
    <property type="entry name" value="AAA"/>
    <property type="match status" value="1"/>
</dbReference>
<accession>A0A6P6JWC8</accession>
<dbReference type="SUPFAM" id="SSF52540">
    <property type="entry name" value="P-loop containing nucleoside triphosphate hydrolases"/>
    <property type="match status" value="1"/>
</dbReference>
<evidence type="ECO:0000256" key="11">
    <source>
        <dbReference type="SAM" id="MobiDB-lite"/>
    </source>
</evidence>
<dbReference type="EC" id="5.6.1.1" evidence="10"/>
<keyword evidence="2 10" id="KW-0132">Cell division</keyword>
<dbReference type="AlphaFoldDB" id="A0A6P6JWC8"/>
<dbReference type="InterPro" id="IPR027417">
    <property type="entry name" value="P-loop_NTPase"/>
</dbReference>
<dbReference type="GO" id="GO:0016887">
    <property type="term" value="F:ATP hydrolysis activity"/>
    <property type="evidence" value="ECO:0007669"/>
    <property type="project" value="InterPro"/>
</dbReference>
<keyword evidence="10" id="KW-0217">Developmental protein</keyword>
<evidence type="ECO:0000256" key="3">
    <source>
        <dbReference type="ARBA" id="ARBA00022701"/>
    </source>
</evidence>
<feature type="domain" description="AAA+ ATPase" evidence="13">
    <location>
        <begin position="335"/>
        <end position="472"/>
    </location>
</feature>
<evidence type="ECO:0000256" key="4">
    <source>
        <dbReference type="ARBA" id="ARBA00022741"/>
    </source>
</evidence>
<evidence type="ECO:0000256" key="7">
    <source>
        <dbReference type="ARBA" id="ARBA00023212"/>
    </source>
</evidence>
<gene>
    <name evidence="16" type="primary">LOC113047118</name>
    <name evidence="10" type="synonym">SPAST</name>
    <name evidence="10" type="synonym">SPG4</name>
</gene>
<evidence type="ECO:0000259" key="13">
    <source>
        <dbReference type="SMART" id="SM00382"/>
    </source>
</evidence>
<evidence type="ECO:0000256" key="5">
    <source>
        <dbReference type="ARBA" id="ARBA00022840"/>
    </source>
</evidence>
<dbReference type="Gene3D" id="1.20.58.80">
    <property type="entry name" value="Phosphotransferase system, lactose/cellobiose-type IIA subunit"/>
    <property type="match status" value="1"/>
</dbReference>
<keyword evidence="5 10" id="KW-0067">ATP-binding</keyword>
<evidence type="ECO:0000313" key="16">
    <source>
        <dbReference type="RefSeq" id="XP_026064211.1"/>
    </source>
</evidence>
<dbReference type="CDD" id="cd02679">
    <property type="entry name" value="MIT_spastin"/>
    <property type="match status" value="1"/>
</dbReference>
<dbReference type="KEGG" id="caua:113047118"/>
<dbReference type="GO" id="GO:0048471">
    <property type="term" value="C:perinuclear region of cytoplasm"/>
    <property type="evidence" value="ECO:0007669"/>
    <property type="project" value="UniProtKB-SubCell"/>
</dbReference>
<comment type="subcellular location">
    <subcellularLocation>
        <location evidence="10">Membrane</location>
        <topology evidence="10">Peripheral membrane protein</topology>
    </subcellularLocation>
    <subcellularLocation>
        <location evidence="10">Cytoplasm</location>
        <location evidence="10">Cytoskeleton</location>
        <location evidence="10">Microtubule organizing center</location>
        <location evidence="10">Centrosome</location>
    </subcellularLocation>
    <subcellularLocation>
        <location evidence="10">Cytoplasm</location>
        <location evidence="10">Cytoskeleton</location>
    </subcellularLocation>
    <subcellularLocation>
        <location evidence="10">Cytoplasm</location>
        <location evidence="10">Perinuclear region</location>
    </subcellularLocation>
    <subcellularLocation>
        <location evidence="10">Nucleus</location>
    </subcellularLocation>
    <text evidence="10">Forms an intramembrane hairpin-like structure in the membrane.</text>
</comment>
<dbReference type="GO" id="GO:0008017">
    <property type="term" value="F:microtubule binding"/>
    <property type="evidence" value="ECO:0007669"/>
    <property type="project" value="UniProtKB-UniRule"/>
</dbReference>
<dbReference type="HAMAP" id="MF_03021">
    <property type="entry name" value="Spastin"/>
    <property type="match status" value="1"/>
</dbReference>
<dbReference type="InterPro" id="IPR003959">
    <property type="entry name" value="ATPase_AAA_core"/>
</dbReference>
<dbReference type="InterPro" id="IPR015415">
    <property type="entry name" value="Spast_Vps4_C"/>
</dbReference>
<dbReference type="Pfam" id="PF00004">
    <property type="entry name" value="AAA"/>
    <property type="match status" value="1"/>
</dbReference>
<dbReference type="Pfam" id="PF09336">
    <property type="entry name" value="Vps4_C"/>
    <property type="match status" value="1"/>
</dbReference>
<evidence type="ECO:0000256" key="12">
    <source>
        <dbReference type="SAM" id="Phobius"/>
    </source>
</evidence>
<dbReference type="GO" id="GO:0006888">
    <property type="term" value="P:endoplasmic reticulum to Golgi vesicle-mediated transport"/>
    <property type="evidence" value="ECO:0007669"/>
    <property type="project" value="UniProtKB-UniRule"/>
</dbReference>
<feature type="topological domain" description="Cytoplasmic" evidence="10">
    <location>
        <begin position="60"/>
        <end position="579"/>
    </location>
</feature>
<evidence type="ECO:0000256" key="10">
    <source>
        <dbReference type="HAMAP-Rule" id="MF_03021"/>
    </source>
</evidence>
<dbReference type="GO" id="GO:0007409">
    <property type="term" value="P:axonogenesis"/>
    <property type="evidence" value="ECO:0007669"/>
    <property type="project" value="UniProtKB-UniRule"/>
</dbReference>
<dbReference type="GO" id="GO:0005813">
    <property type="term" value="C:centrosome"/>
    <property type="evidence" value="ECO:0007669"/>
    <property type="project" value="UniProtKB-SubCell"/>
</dbReference>
<dbReference type="InterPro" id="IPR041569">
    <property type="entry name" value="AAA_lid_3"/>
</dbReference>
<feature type="binding site" evidence="10">
    <location>
        <begin position="343"/>
        <end position="350"/>
    </location>
    <ligand>
        <name>ATP</name>
        <dbReference type="ChEBI" id="CHEBI:30616"/>
    </ligand>
</feature>
<dbReference type="GO" id="GO:0016020">
    <property type="term" value="C:membrane"/>
    <property type="evidence" value="ECO:0007669"/>
    <property type="project" value="UniProtKB-SubCell"/>
</dbReference>
<dbReference type="GO" id="GO:0005819">
    <property type="term" value="C:spindle"/>
    <property type="evidence" value="ECO:0007669"/>
    <property type="project" value="UniProtKB-UniRule"/>
</dbReference>
<keyword evidence="12" id="KW-1133">Transmembrane helix</keyword>
<organism evidence="15 16">
    <name type="scientific">Carassius auratus</name>
    <name type="common">Goldfish</name>
    <dbReference type="NCBI Taxonomy" id="7957"/>
    <lineage>
        <taxon>Eukaryota</taxon>
        <taxon>Metazoa</taxon>
        <taxon>Chordata</taxon>
        <taxon>Craniata</taxon>
        <taxon>Vertebrata</taxon>
        <taxon>Euteleostomi</taxon>
        <taxon>Actinopterygii</taxon>
        <taxon>Neopterygii</taxon>
        <taxon>Teleostei</taxon>
        <taxon>Ostariophysi</taxon>
        <taxon>Cypriniformes</taxon>
        <taxon>Cyprinidae</taxon>
        <taxon>Cyprininae</taxon>
        <taxon>Carassius</taxon>
    </lineage>
</organism>
<dbReference type="FunFam" id="1.20.58.80:FF:000006">
    <property type="entry name" value="Spastin"/>
    <property type="match status" value="1"/>
</dbReference>
<dbReference type="GO" id="GO:0032506">
    <property type="term" value="P:cytokinetic process"/>
    <property type="evidence" value="ECO:0007669"/>
    <property type="project" value="UniProtKB-UniRule"/>
</dbReference>
<keyword evidence="10" id="KW-0131">Cell cycle</keyword>
<dbReference type="InterPro" id="IPR003960">
    <property type="entry name" value="ATPase_AAA_CS"/>
</dbReference>
<dbReference type="RefSeq" id="XP_026064211.1">
    <property type="nucleotide sequence ID" value="XM_026208426.1"/>
</dbReference>
<feature type="compositionally biased region" description="Polar residues" evidence="11">
    <location>
        <begin position="258"/>
        <end position="267"/>
    </location>
</feature>
<keyword evidence="4 10" id="KW-0547">Nucleotide-binding</keyword>
<dbReference type="GeneID" id="113047118"/>
<dbReference type="Proteomes" id="UP000515129">
    <property type="component" value="Chromosome 1"/>
</dbReference>
<evidence type="ECO:0000313" key="15">
    <source>
        <dbReference type="Proteomes" id="UP000515129"/>
    </source>
</evidence>
<feature type="region of interest" description="Disordered" evidence="11">
    <location>
        <begin position="1"/>
        <end position="27"/>
    </location>
</feature>
<feature type="transmembrane region" description="Helical" evidence="12">
    <location>
        <begin position="42"/>
        <end position="61"/>
    </location>
</feature>
<keyword evidence="10" id="KW-0539">Nucleus</keyword>
<comment type="similarity">
    <text evidence="10">Belongs to the AAA ATPase family. Spastin subfamily.</text>
</comment>
<dbReference type="InterPro" id="IPR017179">
    <property type="entry name" value="Spastin"/>
</dbReference>
<name>A0A6P6JWC8_CARAU</name>
<comment type="function">
    <text evidence="10">ATP-dependent microtubule severing protein that specifically recognizes and cuts microtubules that are polyglutamylated. Preferentially recognizes and acts on microtubules decorated with short polyglutamate tails: severing activity increases as the number of glutamates per tubulin rises from one to eight, but decreases beyond this glutamylation threshold. Microtubule severing promotes reorganization of cellular microtubule arrays and the release of microtubules from the centrosome following nucleation. Required for membrane traffic from the endoplasmic reticulum (ER) to the Golgi and for completion of the abscission stage of cytokinesis. Also plays a role in axon growth and the formation of axonal branches.</text>
</comment>
<dbReference type="GO" id="GO:0034214">
    <property type="term" value="P:protein hexamerization"/>
    <property type="evidence" value="ECO:0007669"/>
    <property type="project" value="UniProtKB-UniRule"/>
</dbReference>
<evidence type="ECO:0000256" key="8">
    <source>
        <dbReference type="ARBA" id="ARBA00023235"/>
    </source>
</evidence>
<evidence type="ECO:0000256" key="2">
    <source>
        <dbReference type="ARBA" id="ARBA00022618"/>
    </source>
</evidence>
<comment type="catalytic activity">
    <reaction evidence="9 10">
        <text>n ATP + n H2O + a microtubule = n ADP + n phosphate + (n+1) alpha/beta tubulin heterodimers.</text>
        <dbReference type="EC" id="5.6.1.1"/>
    </reaction>
</comment>
<dbReference type="GO" id="GO:0008568">
    <property type="term" value="F:microtubule severing ATPase activity"/>
    <property type="evidence" value="ECO:0007669"/>
    <property type="project" value="UniProtKB-UniRule"/>
</dbReference>
<feature type="topological domain" description="Cytoplasmic" evidence="10">
    <location>
        <begin position="1"/>
        <end position="42"/>
    </location>
</feature>
<keyword evidence="10" id="KW-0524">Neurogenesis</keyword>